<comment type="caution">
    <text evidence="2">The sequence shown here is derived from an EMBL/GenBank/DDBJ whole genome shotgun (WGS) entry which is preliminary data.</text>
</comment>
<gene>
    <name evidence="2" type="ORF">N7G274_003729</name>
</gene>
<evidence type="ECO:0000313" key="3">
    <source>
        <dbReference type="Proteomes" id="UP001590950"/>
    </source>
</evidence>
<accession>A0ABR4ACB5</accession>
<feature type="compositionally biased region" description="Basic and acidic residues" evidence="1">
    <location>
        <begin position="694"/>
        <end position="713"/>
    </location>
</feature>
<feature type="compositionally biased region" description="Basic and acidic residues" evidence="1">
    <location>
        <begin position="752"/>
        <end position="764"/>
    </location>
</feature>
<feature type="compositionally biased region" description="Polar residues" evidence="1">
    <location>
        <begin position="149"/>
        <end position="161"/>
    </location>
</feature>
<feature type="region of interest" description="Disordered" evidence="1">
    <location>
        <begin position="231"/>
        <end position="268"/>
    </location>
</feature>
<dbReference type="EMBL" id="JBEFKJ010000011">
    <property type="protein sequence ID" value="KAL2043423.1"/>
    <property type="molecule type" value="Genomic_DNA"/>
</dbReference>
<protein>
    <submittedName>
        <fullName evidence="2">Uncharacterized protein</fullName>
    </submittedName>
</protein>
<feature type="region of interest" description="Disordered" evidence="1">
    <location>
        <begin position="632"/>
        <end position="811"/>
    </location>
</feature>
<feature type="region of interest" description="Disordered" evidence="1">
    <location>
        <begin position="376"/>
        <end position="600"/>
    </location>
</feature>
<sequence>METVPSLCATGTVGIAAVGFAFGHPQHSIAARPILNKRKTPSRATLNDVQPPSAMPTTPSPQPQPASAPTSRLRKRSSAGRPLTSASNLRGGIRTLGSTPESKLNNEHEGGIEEQSSLRELGPSLSEGPLTFEYKGSENSPPTWLKRMSTLSSQKTGSTVPTPRPGSSLISYSNGSAAPILPSFVDSGTGTVSRNKLVKRTSSQKALYGSNALHSTLRRPATSHQRTATLQQLQSQGEEPSRPSFVASSIPANDPTENNQPYDESSQRWQPYFKSQAVGLVKDGSSRKRSANGVVSRNDAPKNIVPGIKELPTLLLATSISSGSSNEVVDDRASNISGLSRSFTPIGYDGLASPSTNKTNPDIATDPVLNSRRSFSIGNMFPSPSPSTWKMPRSGSLRRSKPYSSNSVGRRISSAPQSTNERYAGTVHPQTSAGICQKRKDQDSTNPSVVLPVPDVVSRPGSSPLPPLNRLSSFEVELPGTVPPYPTTPRPEDPRSPQDRSAFSSLSMSSPLGPPATKFRPHRFSSAPSDPGSTLLGSDNDNSRLMSGDEDDVDSRSETIYDSTRTGATGSSHSGIRRPPIDTIFDESPPPELPAKSKLVALQDMLHNDSFVEHDQPHTFLADEHDVSTPIRLTTLSKEPKGPTPVHGTKGTFLSPGTSSSPLAIPTKLESPKLASPDLDDEQDDDLWEFDNAETFHETCKKVGDVSSDKDYDPQLGSVSKPSEVNRQRESPPASGGRISKPNIFEWSEQPSTDRDSSKGDSPRPKTAVHGRQGKEMRGSRLNGRRGPSALHLRSQSVPASKDMLGHRNHNNASKLDSWILGNKGPSEDWDGDFEFEEPSPGLKAETISSEHVRSCYSSGMLVPRSILERQASVHGQFGQVKELTLLVEELKRLQVQAAGQGIMEGQSAELWKEAEGIINLATLDDEEQELFPPRSPRSPSFDLDMFDEDSPSVRPRRKSVFLPQKDDRPGLVDDSSGSQPSSRPSQDLPGLETPPPASRPRKESSAKAKHVLESIYQQRNHYDPTLLDAPFAQKKLPFDTTSLKDLVTRAGVVTRALKEIVRRAENGPESPEPQPPNPRGPPFISQMFQQPPTSPTLSNLSKSPRSTQTPTTPKSPKTPKSQRSSPFLGGSIAGNDNNEINGRMKMMTVV</sequence>
<feature type="compositionally biased region" description="Low complexity" evidence="1">
    <location>
        <begin position="974"/>
        <end position="988"/>
    </location>
</feature>
<feature type="compositionally biased region" description="Low complexity" evidence="1">
    <location>
        <begin position="1102"/>
        <end position="1127"/>
    </location>
</feature>
<reference evidence="2 3" key="1">
    <citation type="submission" date="2024-09" db="EMBL/GenBank/DDBJ databases">
        <title>Rethinking Asexuality: The Enigmatic Case of Functional Sexual Genes in Lepraria (Stereocaulaceae).</title>
        <authorList>
            <person name="Doellman M."/>
            <person name="Sun Y."/>
            <person name="Barcenas-Pena A."/>
            <person name="Lumbsch H.T."/>
            <person name="Grewe F."/>
        </authorList>
    </citation>
    <scope>NUCLEOTIDE SEQUENCE [LARGE SCALE GENOMIC DNA]</scope>
    <source>
        <strain evidence="2 3">Mercado 3170</strain>
    </source>
</reference>
<feature type="compositionally biased region" description="Acidic residues" evidence="1">
    <location>
        <begin position="678"/>
        <end position="692"/>
    </location>
</feature>
<evidence type="ECO:0000313" key="2">
    <source>
        <dbReference type="EMBL" id="KAL2043423.1"/>
    </source>
</evidence>
<proteinExistence type="predicted"/>
<feature type="compositionally biased region" description="Polar residues" evidence="1">
    <location>
        <begin position="246"/>
        <end position="268"/>
    </location>
</feature>
<name>A0ABR4ACB5_9LECA</name>
<feature type="region of interest" description="Disordered" evidence="1">
    <location>
        <begin position="1063"/>
        <end position="1151"/>
    </location>
</feature>
<feature type="compositionally biased region" description="Polar residues" evidence="1">
    <location>
        <begin position="526"/>
        <end position="545"/>
    </location>
</feature>
<dbReference type="Proteomes" id="UP001590950">
    <property type="component" value="Unassembled WGS sequence"/>
</dbReference>
<evidence type="ECO:0000256" key="1">
    <source>
        <dbReference type="SAM" id="MobiDB-lite"/>
    </source>
</evidence>
<feature type="compositionally biased region" description="Polar residues" evidence="1">
    <location>
        <begin position="402"/>
        <end position="421"/>
    </location>
</feature>
<keyword evidence="3" id="KW-1185">Reference proteome</keyword>
<feature type="region of interest" description="Disordered" evidence="1">
    <location>
        <begin position="32"/>
        <end position="171"/>
    </location>
</feature>
<dbReference type="InterPro" id="IPR045342">
    <property type="entry name" value="Etd1"/>
</dbReference>
<dbReference type="Pfam" id="PF20162">
    <property type="entry name" value="Etd1"/>
    <property type="match status" value="1"/>
</dbReference>
<feature type="region of interest" description="Disordered" evidence="1">
    <location>
        <begin position="924"/>
        <end position="1009"/>
    </location>
</feature>
<feature type="compositionally biased region" description="Polar residues" evidence="1">
    <location>
        <begin position="1087"/>
        <end position="1101"/>
    </location>
</feature>
<feature type="compositionally biased region" description="Low complexity" evidence="1">
    <location>
        <begin position="501"/>
        <end position="510"/>
    </location>
</feature>
<feature type="compositionally biased region" description="Pro residues" evidence="1">
    <location>
        <begin position="1071"/>
        <end position="1082"/>
    </location>
</feature>
<organism evidence="2 3">
    <name type="scientific">Stereocaulon virgatum</name>
    <dbReference type="NCBI Taxonomy" id="373712"/>
    <lineage>
        <taxon>Eukaryota</taxon>
        <taxon>Fungi</taxon>
        <taxon>Dikarya</taxon>
        <taxon>Ascomycota</taxon>
        <taxon>Pezizomycotina</taxon>
        <taxon>Lecanoromycetes</taxon>
        <taxon>OSLEUM clade</taxon>
        <taxon>Lecanoromycetidae</taxon>
        <taxon>Lecanorales</taxon>
        <taxon>Lecanorineae</taxon>
        <taxon>Stereocaulaceae</taxon>
        <taxon>Stereocaulon</taxon>
    </lineage>
</organism>
<feature type="compositionally biased region" description="Low complexity" evidence="1">
    <location>
        <begin position="447"/>
        <end position="473"/>
    </location>
</feature>
<feature type="compositionally biased region" description="Polar residues" evidence="1">
    <location>
        <begin position="560"/>
        <end position="574"/>
    </location>
</feature>